<dbReference type="InterPro" id="IPR004401">
    <property type="entry name" value="YbaB/EbfC"/>
</dbReference>
<dbReference type="Pfam" id="PF02575">
    <property type="entry name" value="YbaB_DNA_bd"/>
    <property type="match status" value="1"/>
</dbReference>
<gene>
    <name evidence="1" type="ORF">JQN83_14275</name>
</gene>
<sequence length="139" mass="15369">MSFDERVEKLFAEYERQRSGLTDLQERMGKVRGSATSPRREVTVTVGQNGVLTEIGFPTGAYRRMTPTELQATIMQTFAEAKEQVMEQAAEVIGPLLPDGMDVARMVRGEAGPDMYLPPEGPRLTSGVRRLLGLSPEQP</sequence>
<dbReference type="RefSeq" id="WP_208567616.1">
    <property type="nucleotide sequence ID" value="NZ_JAGFWR010000006.1"/>
</dbReference>
<reference evidence="1 2" key="1">
    <citation type="submission" date="2021-03" db="EMBL/GenBank/DDBJ databases">
        <authorList>
            <person name="Lee D.-H."/>
        </authorList>
    </citation>
    <scope>NUCLEOTIDE SEQUENCE [LARGE SCALE GENOMIC DNA]</scope>
    <source>
        <strain evidence="1 2">MMS20-R2-23</strain>
    </source>
</reference>
<dbReference type="EMBL" id="JAGFWR010000006">
    <property type="protein sequence ID" value="MBO4161967.1"/>
    <property type="molecule type" value="Genomic_DNA"/>
</dbReference>
<dbReference type="Proteomes" id="UP000671399">
    <property type="component" value="Unassembled WGS sequence"/>
</dbReference>
<accession>A0ABS3V8M5</accession>
<dbReference type="InterPro" id="IPR036894">
    <property type="entry name" value="YbaB-like_sf"/>
</dbReference>
<comment type="caution">
    <text evidence="1">The sequence shown here is derived from an EMBL/GenBank/DDBJ whole genome shotgun (WGS) entry which is preliminary data.</text>
</comment>
<evidence type="ECO:0000313" key="2">
    <source>
        <dbReference type="Proteomes" id="UP000671399"/>
    </source>
</evidence>
<dbReference type="Gene3D" id="3.30.1310.10">
    <property type="entry name" value="Nucleoid-associated protein YbaB-like domain"/>
    <property type="match status" value="1"/>
</dbReference>
<keyword evidence="2" id="KW-1185">Reference proteome</keyword>
<name>A0ABS3V8M5_9ACTN</name>
<organism evidence="1 2">
    <name type="scientific">Micromonospora antibiotica</name>
    <dbReference type="NCBI Taxonomy" id="2807623"/>
    <lineage>
        <taxon>Bacteria</taxon>
        <taxon>Bacillati</taxon>
        <taxon>Actinomycetota</taxon>
        <taxon>Actinomycetes</taxon>
        <taxon>Micromonosporales</taxon>
        <taxon>Micromonosporaceae</taxon>
        <taxon>Micromonospora</taxon>
    </lineage>
</organism>
<evidence type="ECO:0000313" key="1">
    <source>
        <dbReference type="EMBL" id="MBO4161967.1"/>
    </source>
</evidence>
<proteinExistence type="predicted"/>
<protein>
    <submittedName>
        <fullName evidence="1">YbaB/EbfC family nucleoid-associated protein</fullName>
    </submittedName>
</protein>
<dbReference type="SUPFAM" id="SSF82607">
    <property type="entry name" value="YbaB-like"/>
    <property type="match status" value="1"/>
</dbReference>